<dbReference type="InterPro" id="IPR003439">
    <property type="entry name" value="ABC_transporter-like_ATP-bd"/>
</dbReference>
<dbReference type="InterPro" id="IPR015854">
    <property type="entry name" value="ABC_transpr_LolD-like"/>
</dbReference>
<dbReference type="GeneID" id="98569679"/>
<protein>
    <recommendedName>
        <fullName evidence="9">Putative hemin import ATP-binding protein HrtA</fullName>
    </recommendedName>
</protein>
<evidence type="ECO:0000313" key="12">
    <source>
        <dbReference type="EMBL" id="RST91391.1"/>
    </source>
</evidence>
<dbReference type="PANTHER" id="PTHR24220:SF666">
    <property type="entry name" value="HEMIN IMPORT ATP-BINDING PROTEIN HRTA-RELATED"/>
    <property type="match status" value="1"/>
</dbReference>
<dbReference type="PANTHER" id="PTHR24220">
    <property type="entry name" value="IMPORT ATP-BINDING PROTEIN"/>
    <property type="match status" value="1"/>
</dbReference>
<dbReference type="InterPro" id="IPR027417">
    <property type="entry name" value="P-loop_NTPase"/>
</dbReference>
<dbReference type="PROSITE" id="PS00211">
    <property type="entry name" value="ABC_TRANSPORTER_1"/>
    <property type="match status" value="1"/>
</dbReference>
<dbReference type="InterPro" id="IPR003593">
    <property type="entry name" value="AAA+_ATPase"/>
</dbReference>
<comment type="subcellular location">
    <subcellularLocation>
        <location evidence="1">Cell membrane</location>
        <topology evidence="1">Peripheral membrane protein</topology>
    </subcellularLocation>
</comment>
<evidence type="ECO:0000256" key="3">
    <source>
        <dbReference type="ARBA" id="ARBA00022448"/>
    </source>
</evidence>
<keyword evidence="13" id="KW-1185">Reference proteome</keyword>
<dbReference type="GO" id="GO:0022857">
    <property type="term" value="F:transmembrane transporter activity"/>
    <property type="evidence" value="ECO:0007669"/>
    <property type="project" value="TreeGrafter"/>
</dbReference>
<dbReference type="GO" id="GO:0016887">
    <property type="term" value="F:ATP hydrolysis activity"/>
    <property type="evidence" value="ECO:0007669"/>
    <property type="project" value="InterPro"/>
</dbReference>
<comment type="function">
    <text evidence="10">Part of the ABC transporter complex hrt involved in hemin import. Responsible for energy coupling to the transport system.</text>
</comment>
<keyword evidence="6 12" id="KW-0067">ATP-binding</keyword>
<name>A0A429ZCI5_9ENTE</name>
<dbReference type="Pfam" id="PF00005">
    <property type="entry name" value="ABC_tran"/>
    <property type="match status" value="1"/>
</dbReference>
<dbReference type="GO" id="GO:0005886">
    <property type="term" value="C:plasma membrane"/>
    <property type="evidence" value="ECO:0007669"/>
    <property type="project" value="UniProtKB-SubCell"/>
</dbReference>
<evidence type="ECO:0000256" key="4">
    <source>
        <dbReference type="ARBA" id="ARBA00022475"/>
    </source>
</evidence>
<accession>A0A429ZCI5</accession>
<dbReference type="InterPro" id="IPR017871">
    <property type="entry name" value="ABC_transporter-like_CS"/>
</dbReference>
<evidence type="ECO:0000256" key="6">
    <source>
        <dbReference type="ARBA" id="ARBA00022840"/>
    </source>
</evidence>
<reference evidence="12 13" key="1">
    <citation type="submission" date="2017-05" db="EMBL/GenBank/DDBJ databases">
        <title>Vagococcus spp. assemblies.</title>
        <authorList>
            <person name="Gulvik C.A."/>
        </authorList>
    </citation>
    <scope>NUCLEOTIDE SEQUENCE [LARGE SCALE GENOMIC DNA]</scope>
    <source>
        <strain evidence="12 13">NCFB 2777</strain>
    </source>
</reference>
<evidence type="ECO:0000256" key="8">
    <source>
        <dbReference type="ARBA" id="ARBA00024359"/>
    </source>
</evidence>
<keyword evidence="4" id="KW-1003">Cell membrane</keyword>
<evidence type="ECO:0000256" key="1">
    <source>
        <dbReference type="ARBA" id="ARBA00004202"/>
    </source>
</evidence>
<keyword evidence="5" id="KW-0547">Nucleotide-binding</keyword>
<evidence type="ECO:0000259" key="11">
    <source>
        <dbReference type="PROSITE" id="PS50893"/>
    </source>
</evidence>
<evidence type="ECO:0000256" key="9">
    <source>
        <dbReference type="ARBA" id="ARBA00024432"/>
    </source>
</evidence>
<dbReference type="RefSeq" id="WP_170174818.1">
    <property type="nucleotide sequence ID" value="NZ_NGJU01000030.1"/>
</dbReference>
<proteinExistence type="inferred from homology"/>
<comment type="similarity">
    <text evidence="8">Belongs to the ABC transporter superfamily. HrtA family.</text>
</comment>
<sequence length="225" mass="24842">MSKVLELNHINKSFGTDDNQVVVLHDLSFTVSAGELVAVIGPSGSGKSTFLTIAAGLQDPTTGEVKIGNKNIANLNKKERLAMRFKDVGFILQSANLVPFLTVLDQFKLIEKVDKSKKDVEKRQGLLETLDIAELQHKYPRDLSGGEKQRVAIACALYHEPAIILADEPTASLDTERAFEVVELLAREAKDKNKGIVMVTHDERLLTYCDRVVRINDGSLTEVEI</sequence>
<dbReference type="AlphaFoldDB" id="A0A429ZCI5"/>
<keyword evidence="3" id="KW-0813">Transport</keyword>
<dbReference type="Gene3D" id="3.40.50.300">
    <property type="entry name" value="P-loop containing nucleotide triphosphate hydrolases"/>
    <property type="match status" value="1"/>
</dbReference>
<feature type="domain" description="ABC transporter" evidence="11">
    <location>
        <begin position="5"/>
        <end position="225"/>
    </location>
</feature>
<dbReference type="Proteomes" id="UP000287239">
    <property type="component" value="Unassembled WGS sequence"/>
</dbReference>
<keyword evidence="7" id="KW-0472">Membrane</keyword>
<gene>
    <name evidence="12" type="ORF">CBF35_14370</name>
</gene>
<dbReference type="GO" id="GO:0005524">
    <property type="term" value="F:ATP binding"/>
    <property type="evidence" value="ECO:0007669"/>
    <property type="project" value="UniProtKB-KW"/>
</dbReference>
<evidence type="ECO:0000313" key="13">
    <source>
        <dbReference type="Proteomes" id="UP000287239"/>
    </source>
</evidence>
<evidence type="ECO:0000256" key="7">
    <source>
        <dbReference type="ARBA" id="ARBA00023136"/>
    </source>
</evidence>
<evidence type="ECO:0000256" key="5">
    <source>
        <dbReference type="ARBA" id="ARBA00022741"/>
    </source>
</evidence>
<evidence type="ECO:0000256" key="10">
    <source>
        <dbReference type="ARBA" id="ARBA00024721"/>
    </source>
</evidence>
<dbReference type="SUPFAM" id="SSF52540">
    <property type="entry name" value="P-loop containing nucleoside triphosphate hydrolases"/>
    <property type="match status" value="1"/>
</dbReference>
<dbReference type="EMBL" id="NGJU01000030">
    <property type="protein sequence ID" value="RST91391.1"/>
    <property type="molecule type" value="Genomic_DNA"/>
</dbReference>
<dbReference type="SMART" id="SM00382">
    <property type="entry name" value="AAA"/>
    <property type="match status" value="1"/>
</dbReference>
<comment type="caution">
    <text evidence="12">The sequence shown here is derived from an EMBL/GenBank/DDBJ whole genome shotgun (WGS) entry which is preliminary data.</text>
</comment>
<comment type="subunit">
    <text evidence="2">The complex is composed of two ATP-binding proteins (HrtA), two transmembrane proteins (HrtB) and a solute-binding protein.</text>
</comment>
<dbReference type="InterPro" id="IPR017911">
    <property type="entry name" value="MacB-like_ATP-bd"/>
</dbReference>
<dbReference type="PROSITE" id="PS50893">
    <property type="entry name" value="ABC_TRANSPORTER_2"/>
    <property type="match status" value="1"/>
</dbReference>
<organism evidence="12 13">
    <name type="scientific">Vagococcus salmoninarum</name>
    <dbReference type="NCBI Taxonomy" id="2739"/>
    <lineage>
        <taxon>Bacteria</taxon>
        <taxon>Bacillati</taxon>
        <taxon>Bacillota</taxon>
        <taxon>Bacilli</taxon>
        <taxon>Lactobacillales</taxon>
        <taxon>Enterococcaceae</taxon>
        <taxon>Vagococcus</taxon>
    </lineage>
</organism>
<dbReference type="CDD" id="cd03255">
    <property type="entry name" value="ABC_MJ0796_LolCDE_FtsE"/>
    <property type="match status" value="1"/>
</dbReference>
<evidence type="ECO:0000256" key="2">
    <source>
        <dbReference type="ARBA" id="ARBA00011131"/>
    </source>
</evidence>